<proteinExistence type="predicted"/>
<comment type="subcellular location">
    <subcellularLocation>
        <location evidence="1">Membrane</location>
        <topology evidence="1">Multi-pass membrane protein</topology>
    </subcellularLocation>
</comment>
<evidence type="ECO:0000256" key="4">
    <source>
        <dbReference type="ARBA" id="ARBA00023136"/>
    </source>
</evidence>
<reference evidence="5" key="1">
    <citation type="submission" date="2014-09" db="EMBL/GenBank/DDBJ databases">
        <authorList>
            <person name="Magalhaes I.L.F."/>
            <person name="Oliveira U."/>
            <person name="Santos F.R."/>
            <person name="Vidigal T.H.D.A."/>
            <person name="Brescovit A.D."/>
            <person name="Santos A.J."/>
        </authorList>
    </citation>
    <scope>NUCLEOTIDE SEQUENCE</scope>
    <source>
        <tissue evidence="5">Shoot tissue taken approximately 20 cm above the soil surface</tissue>
    </source>
</reference>
<dbReference type="PANTHER" id="PTHR17920">
    <property type="entry name" value="TRANSMEMBRANE AND COILED-COIL DOMAIN-CONTAINING PROTEIN 4 TMCO4"/>
    <property type="match status" value="1"/>
</dbReference>
<evidence type="ECO:0000313" key="5">
    <source>
        <dbReference type="EMBL" id="JAD91402.1"/>
    </source>
</evidence>
<name>A0A0A9E5Z1_ARUDO</name>
<accession>A0A0A9E5Z1</accession>
<dbReference type="GO" id="GO:0016020">
    <property type="term" value="C:membrane"/>
    <property type="evidence" value="ECO:0007669"/>
    <property type="project" value="UniProtKB-SubCell"/>
</dbReference>
<dbReference type="InterPro" id="IPR007941">
    <property type="entry name" value="DUF726"/>
</dbReference>
<dbReference type="AlphaFoldDB" id="A0A0A9E5Z1"/>
<evidence type="ECO:0000256" key="1">
    <source>
        <dbReference type="ARBA" id="ARBA00004141"/>
    </source>
</evidence>
<sequence length="69" mass="7575">MELMKQGPMRTVLSGLLAAFAWPATLLVATDFIDSKWSVAIDRCLQTQKGCSFFPIIGVFPANYLVTGH</sequence>
<reference evidence="5" key="2">
    <citation type="journal article" date="2015" name="Data Brief">
        <title>Shoot transcriptome of the giant reed, Arundo donax.</title>
        <authorList>
            <person name="Barrero R.A."/>
            <person name="Guerrero F.D."/>
            <person name="Moolhuijzen P."/>
            <person name="Goolsby J.A."/>
            <person name="Tidwell J."/>
            <person name="Bellgard S.E."/>
            <person name="Bellgard M.I."/>
        </authorList>
    </citation>
    <scope>NUCLEOTIDE SEQUENCE</scope>
    <source>
        <tissue evidence="5">Shoot tissue taken approximately 20 cm above the soil surface</tissue>
    </source>
</reference>
<keyword evidence="4" id="KW-0472">Membrane</keyword>
<keyword evidence="3" id="KW-1133">Transmembrane helix</keyword>
<dbReference type="EMBL" id="GBRH01206493">
    <property type="protein sequence ID" value="JAD91402.1"/>
    <property type="molecule type" value="Transcribed_RNA"/>
</dbReference>
<evidence type="ECO:0000256" key="3">
    <source>
        <dbReference type="ARBA" id="ARBA00022989"/>
    </source>
</evidence>
<dbReference type="Pfam" id="PF05277">
    <property type="entry name" value="DUF726"/>
    <property type="match status" value="1"/>
</dbReference>
<organism evidence="5">
    <name type="scientific">Arundo donax</name>
    <name type="common">Giant reed</name>
    <name type="synonym">Donax arundinaceus</name>
    <dbReference type="NCBI Taxonomy" id="35708"/>
    <lineage>
        <taxon>Eukaryota</taxon>
        <taxon>Viridiplantae</taxon>
        <taxon>Streptophyta</taxon>
        <taxon>Embryophyta</taxon>
        <taxon>Tracheophyta</taxon>
        <taxon>Spermatophyta</taxon>
        <taxon>Magnoliopsida</taxon>
        <taxon>Liliopsida</taxon>
        <taxon>Poales</taxon>
        <taxon>Poaceae</taxon>
        <taxon>PACMAD clade</taxon>
        <taxon>Arundinoideae</taxon>
        <taxon>Arundineae</taxon>
        <taxon>Arundo</taxon>
    </lineage>
</organism>
<dbReference type="PANTHER" id="PTHR17920:SF3">
    <property type="entry name" value="TRANSMEMBRANE AND COILED-COIL DOMAIN-CONTAINING PROTEIN 4"/>
    <property type="match status" value="1"/>
</dbReference>
<keyword evidence="2" id="KW-0812">Transmembrane</keyword>
<evidence type="ECO:0000256" key="2">
    <source>
        <dbReference type="ARBA" id="ARBA00022692"/>
    </source>
</evidence>
<protein>
    <submittedName>
        <fullName evidence="5">Uncharacterized protein</fullName>
    </submittedName>
</protein>